<feature type="compositionally biased region" description="Basic and acidic residues" evidence="5">
    <location>
        <begin position="9"/>
        <end position="27"/>
    </location>
</feature>
<keyword evidence="2" id="KW-0378">Hydrolase</keyword>
<gene>
    <name evidence="6" type="ORF">CARUB_v10028096mg</name>
</gene>
<dbReference type="GO" id="GO:0043138">
    <property type="term" value="F:3'-5' DNA helicase activity"/>
    <property type="evidence" value="ECO:0007669"/>
    <property type="project" value="TreeGrafter"/>
</dbReference>
<evidence type="ECO:0000256" key="1">
    <source>
        <dbReference type="ARBA" id="ARBA00022741"/>
    </source>
</evidence>
<protein>
    <submittedName>
        <fullName evidence="6">Uncharacterized protein</fullName>
    </submittedName>
</protein>
<dbReference type="PANTHER" id="PTHR11274:SF0">
    <property type="entry name" value="GENERAL TRANSCRIPTION AND DNA REPAIR FACTOR IIH HELICASE SUBUNIT XPB"/>
    <property type="match status" value="1"/>
</dbReference>
<feature type="region of interest" description="Disordered" evidence="5">
    <location>
        <begin position="1"/>
        <end position="32"/>
    </location>
</feature>
<dbReference type="GO" id="GO:0005524">
    <property type="term" value="F:ATP binding"/>
    <property type="evidence" value="ECO:0007669"/>
    <property type="project" value="UniProtKB-KW"/>
</dbReference>
<evidence type="ECO:0000313" key="6">
    <source>
        <dbReference type="EMBL" id="EOA12716.1"/>
    </source>
</evidence>
<reference evidence="7" key="1">
    <citation type="journal article" date="2013" name="Nat. Genet.">
        <title>The Capsella rubella genome and the genomic consequences of rapid mating system evolution.</title>
        <authorList>
            <person name="Slotte T."/>
            <person name="Hazzouri K.M."/>
            <person name="Agren J.A."/>
            <person name="Koenig D."/>
            <person name="Maumus F."/>
            <person name="Guo Y.L."/>
            <person name="Steige K."/>
            <person name="Platts A.E."/>
            <person name="Escobar J.S."/>
            <person name="Newman L.K."/>
            <person name="Wang W."/>
            <person name="Mandakova T."/>
            <person name="Vello E."/>
            <person name="Smith L.M."/>
            <person name="Henz S.R."/>
            <person name="Steffen J."/>
            <person name="Takuno S."/>
            <person name="Brandvain Y."/>
            <person name="Coop G."/>
            <person name="Andolfatto P."/>
            <person name="Hu T.T."/>
            <person name="Blanchette M."/>
            <person name="Clark R.M."/>
            <person name="Quesneville H."/>
            <person name="Nordborg M."/>
            <person name="Gaut B.S."/>
            <person name="Lysak M.A."/>
            <person name="Jenkins J."/>
            <person name="Grimwood J."/>
            <person name="Chapman J."/>
            <person name="Prochnik S."/>
            <person name="Shu S."/>
            <person name="Rokhsar D."/>
            <person name="Schmutz J."/>
            <person name="Weigel D."/>
            <person name="Wright S.I."/>
        </authorList>
    </citation>
    <scope>NUCLEOTIDE SEQUENCE [LARGE SCALE GENOMIC DNA]</scope>
    <source>
        <strain evidence="7">cv. Monte Gargano</strain>
    </source>
</reference>
<dbReference type="GO" id="GO:0016787">
    <property type="term" value="F:hydrolase activity"/>
    <property type="evidence" value="ECO:0007669"/>
    <property type="project" value="UniProtKB-KW"/>
</dbReference>
<evidence type="ECO:0000256" key="5">
    <source>
        <dbReference type="SAM" id="MobiDB-lite"/>
    </source>
</evidence>
<dbReference type="STRING" id="81985.R0EV58"/>
<keyword evidence="7" id="KW-1185">Reference proteome</keyword>
<name>R0EV58_9BRAS</name>
<sequence>NCNAFEGEGGEKKRDFSTLELKPDHGNKPLWESEAGRARSGIIVLPCGADKSLVGVYDALVHVVPSCIFREVISLTKSHCKLGLTGMSFYRSFGI</sequence>
<dbReference type="GO" id="GO:0000112">
    <property type="term" value="C:nucleotide-excision repair factor 3 complex"/>
    <property type="evidence" value="ECO:0007669"/>
    <property type="project" value="TreeGrafter"/>
</dbReference>
<dbReference type="PANTHER" id="PTHR11274">
    <property type="entry name" value="RAD25/XP-B DNA REPAIR HELICASE"/>
    <property type="match status" value="1"/>
</dbReference>
<evidence type="ECO:0000313" key="7">
    <source>
        <dbReference type="Proteomes" id="UP000029121"/>
    </source>
</evidence>
<evidence type="ECO:0000256" key="4">
    <source>
        <dbReference type="ARBA" id="ARBA00022840"/>
    </source>
</evidence>
<keyword evidence="4" id="KW-0067">ATP-binding</keyword>
<feature type="non-terminal residue" evidence="6">
    <location>
        <position position="1"/>
    </location>
</feature>
<dbReference type="GO" id="GO:0097550">
    <property type="term" value="C:transcription preinitiation complex"/>
    <property type="evidence" value="ECO:0007669"/>
    <property type="project" value="TreeGrafter"/>
</dbReference>
<dbReference type="EMBL" id="KB870812">
    <property type="protein sequence ID" value="EOA12716.1"/>
    <property type="molecule type" value="Genomic_DNA"/>
</dbReference>
<keyword evidence="1" id="KW-0547">Nucleotide-binding</keyword>
<dbReference type="InterPro" id="IPR050615">
    <property type="entry name" value="ATP-dep_DNA_Helicase"/>
</dbReference>
<evidence type="ECO:0000256" key="2">
    <source>
        <dbReference type="ARBA" id="ARBA00022801"/>
    </source>
</evidence>
<organism evidence="6 7">
    <name type="scientific">Capsella rubella</name>
    <dbReference type="NCBI Taxonomy" id="81985"/>
    <lineage>
        <taxon>Eukaryota</taxon>
        <taxon>Viridiplantae</taxon>
        <taxon>Streptophyta</taxon>
        <taxon>Embryophyta</taxon>
        <taxon>Tracheophyta</taxon>
        <taxon>Spermatophyta</taxon>
        <taxon>Magnoliopsida</taxon>
        <taxon>eudicotyledons</taxon>
        <taxon>Gunneridae</taxon>
        <taxon>Pentapetalae</taxon>
        <taxon>rosids</taxon>
        <taxon>malvids</taxon>
        <taxon>Brassicales</taxon>
        <taxon>Brassicaceae</taxon>
        <taxon>Camelineae</taxon>
        <taxon>Capsella</taxon>
    </lineage>
</organism>
<dbReference type="Proteomes" id="UP000029121">
    <property type="component" value="Unassembled WGS sequence"/>
</dbReference>
<dbReference type="AlphaFoldDB" id="R0EV58"/>
<keyword evidence="3" id="KW-0347">Helicase</keyword>
<evidence type="ECO:0000256" key="3">
    <source>
        <dbReference type="ARBA" id="ARBA00022806"/>
    </source>
</evidence>
<accession>R0EV58</accession>
<proteinExistence type="predicted"/>
<dbReference type="GO" id="GO:0005675">
    <property type="term" value="C:transcription factor TFIIH holo complex"/>
    <property type="evidence" value="ECO:0007669"/>
    <property type="project" value="TreeGrafter"/>
</dbReference>
<dbReference type="GO" id="GO:0006367">
    <property type="term" value="P:transcription initiation at RNA polymerase II promoter"/>
    <property type="evidence" value="ECO:0007669"/>
    <property type="project" value="TreeGrafter"/>
</dbReference>